<feature type="transmembrane region" description="Helical" evidence="5">
    <location>
        <begin position="218"/>
        <end position="240"/>
    </location>
</feature>
<evidence type="ECO:0000259" key="6">
    <source>
        <dbReference type="PROSITE" id="PS50262"/>
    </source>
</evidence>
<dbReference type="GO" id="GO:0016020">
    <property type="term" value="C:membrane"/>
    <property type="evidence" value="ECO:0007669"/>
    <property type="project" value="UniProtKB-SubCell"/>
</dbReference>
<protein>
    <recommendedName>
        <fullName evidence="6">G-protein coupled receptors family 1 profile domain-containing protein</fullName>
    </recommendedName>
</protein>
<comment type="subcellular location">
    <subcellularLocation>
        <location evidence="1">Membrane</location>
    </subcellularLocation>
</comment>
<gene>
    <name evidence="7" type="ORF">AWC38_SpisGene25759</name>
</gene>
<dbReference type="InterPro" id="IPR017452">
    <property type="entry name" value="GPCR_Rhodpsn_7TM"/>
</dbReference>
<feature type="transmembrane region" description="Helical" evidence="5">
    <location>
        <begin position="6"/>
        <end position="24"/>
    </location>
</feature>
<organism evidence="7 8">
    <name type="scientific">Stylophora pistillata</name>
    <name type="common">Smooth cauliflower coral</name>
    <dbReference type="NCBI Taxonomy" id="50429"/>
    <lineage>
        <taxon>Eukaryota</taxon>
        <taxon>Metazoa</taxon>
        <taxon>Cnidaria</taxon>
        <taxon>Anthozoa</taxon>
        <taxon>Hexacorallia</taxon>
        <taxon>Scleractinia</taxon>
        <taxon>Astrocoeniina</taxon>
        <taxon>Pocilloporidae</taxon>
        <taxon>Stylophora</taxon>
    </lineage>
</organism>
<keyword evidence="3 5" id="KW-1133">Transmembrane helix</keyword>
<dbReference type="CDD" id="cd00637">
    <property type="entry name" value="7tm_classA_rhodopsin-like"/>
    <property type="match status" value="1"/>
</dbReference>
<evidence type="ECO:0000256" key="2">
    <source>
        <dbReference type="ARBA" id="ARBA00022692"/>
    </source>
</evidence>
<feature type="transmembrane region" description="Helical" evidence="5">
    <location>
        <begin position="167"/>
        <end position="193"/>
    </location>
</feature>
<dbReference type="EMBL" id="LSMT01000047">
    <property type="protein sequence ID" value="PFX30655.1"/>
    <property type="molecule type" value="Genomic_DNA"/>
</dbReference>
<feature type="transmembrane region" description="Helical" evidence="5">
    <location>
        <begin position="78"/>
        <end position="104"/>
    </location>
</feature>
<feature type="domain" description="G-protein coupled receptors family 1 profile" evidence="6">
    <location>
        <begin position="14"/>
        <end position="277"/>
    </location>
</feature>
<reference evidence="8" key="1">
    <citation type="journal article" date="2017" name="bioRxiv">
        <title>Comparative analysis of the genomes of Stylophora pistillata and Acropora digitifera provides evidence for extensive differences between species of corals.</title>
        <authorList>
            <person name="Voolstra C.R."/>
            <person name="Li Y."/>
            <person name="Liew Y.J."/>
            <person name="Baumgarten S."/>
            <person name="Zoccola D."/>
            <person name="Flot J.-F."/>
            <person name="Tambutte S."/>
            <person name="Allemand D."/>
            <person name="Aranda M."/>
        </authorList>
    </citation>
    <scope>NUCLEOTIDE SEQUENCE [LARGE SCALE GENOMIC DNA]</scope>
</reference>
<feature type="transmembrane region" description="Helical" evidence="5">
    <location>
        <begin position="116"/>
        <end position="139"/>
    </location>
</feature>
<dbReference type="Proteomes" id="UP000225706">
    <property type="component" value="Unassembled WGS sequence"/>
</dbReference>
<evidence type="ECO:0000256" key="5">
    <source>
        <dbReference type="SAM" id="Phobius"/>
    </source>
</evidence>
<keyword evidence="2 5" id="KW-0812">Transmembrane</keyword>
<dbReference type="AlphaFoldDB" id="A0A2B4SQI7"/>
<evidence type="ECO:0000256" key="1">
    <source>
        <dbReference type="ARBA" id="ARBA00004370"/>
    </source>
</evidence>
<proteinExistence type="predicted"/>
<keyword evidence="4 5" id="KW-0472">Membrane</keyword>
<feature type="transmembrane region" description="Helical" evidence="5">
    <location>
        <begin position="36"/>
        <end position="58"/>
    </location>
</feature>
<evidence type="ECO:0000256" key="4">
    <source>
        <dbReference type="ARBA" id="ARBA00023136"/>
    </source>
</evidence>
<dbReference type="Gene3D" id="1.20.1070.10">
    <property type="entry name" value="Rhodopsin 7-helix transmembrane proteins"/>
    <property type="match status" value="1"/>
</dbReference>
<dbReference type="PROSITE" id="PS50262">
    <property type="entry name" value="G_PROTEIN_RECEP_F1_2"/>
    <property type="match status" value="1"/>
</dbReference>
<dbReference type="SUPFAM" id="SSF81321">
    <property type="entry name" value="Family A G protein-coupled receptor-like"/>
    <property type="match status" value="1"/>
</dbReference>
<keyword evidence="8" id="KW-1185">Reference proteome</keyword>
<name>A0A2B4SQI7_STYPI</name>
<comment type="caution">
    <text evidence="7">The sequence shown here is derived from an EMBL/GenBank/DDBJ whole genome shotgun (WGS) entry which is preliminary data.</text>
</comment>
<evidence type="ECO:0000313" key="8">
    <source>
        <dbReference type="Proteomes" id="UP000225706"/>
    </source>
</evidence>
<accession>A0A2B4SQI7</accession>
<feature type="transmembrane region" description="Helical" evidence="5">
    <location>
        <begin position="260"/>
        <end position="280"/>
    </location>
</feature>
<sequence length="321" mass="36572">MIVSPLILCFGALFNLYVALYCFQRSRWRSSNNLKYFVVFQTIVNTGNLFAHLVLLLRDELNDVDEIARVENHTICDILPNITACFMSLSVFNLTAFVVVRYLTNERRWTLSALKIVLTLLAIVVSSGLLLAPALSYLYHQMPVLKCNGCYCPSPGMIWEANFDVWLYGYMVILLQFVIPAIILFTAVLRGLARQLEETRALKESWYRSRCGLKSTNIVTLAVCLFITFILPVRGIRFVSGEHFFPDSTPQFVEMELLNSVFYILEISWAAITAILPVCLKNLTDDEISGKQKKENNGTSRTTCPQSKTYCEALVELELWE</sequence>
<dbReference type="OrthoDB" id="5948646at2759"/>
<evidence type="ECO:0000256" key="3">
    <source>
        <dbReference type="ARBA" id="ARBA00022989"/>
    </source>
</evidence>
<evidence type="ECO:0000313" key="7">
    <source>
        <dbReference type="EMBL" id="PFX30655.1"/>
    </source>
</evidence>